<evidence type="ECO:0000313" key="12">
    <source>
        <dbReference type="EMBL" id="KAL0280721.1"/>
    </source>
</evidence>
<dbReference type="InterPro" id="IPR015943">
    <property type="entry name" value="WD40/YVTN_repeat-like_dom_sf"/>
</dbReference>
<keyword evidence="7" id="KW-0238">DNA-binding</keyword>
<dbReference type="EMBL" id="JARGDH010000001">
    <property type="protein sequence ID" value="KAL0280721.1"/>
    <property type="molecule type" value="Genomic_DNA"/>
</dbReference>
<evidence type="ECO:0000256" key="3">
    <source>
        <dbReference type="ARBA" id="ARBA00022574"/>
    </source>
</evidence>
<evidence type="ECO:0000256" key="4">
    <source>
        <dbReference type="ARBA" id="ARBA00022737"/>
    </source>
</evidence>
<dbReference type="PANTHER" id="PTHR15169:SF0">
    <property type="entry name" value="DNA DAMAGE-BINDING PROTEIN 2"/>
    <property type="match status" value="1"/>
</dbReference>
<sequence>MEAETTVNATGTKIKKEEIYGEDEPLTKKQRISEAINNAQKRDVLSELNCNNIIKYYENLQRGNSVQKYRHSVKLSLINQIKSFKVAKAESPFDRRVTYIEWHPVNPKLVAVASKSGDIILWNYEEAINTSYMVKGIGAGGSVQAMKFDLHTPHKVYTVSIEGKFLFLDFKTKKAEQFLDTSDFKKWYVSLDINWGSRTMVVGDNRGELTILTLDGEVTDRVKLHKSGTRISHAEFSKREPWLLCTTSTDYTVKLWDIRNLKRGKNGMAIPLRTIEHQKALNAAYFSLTDGCRLLTTDQFDKICVYRSPLWNLETEINHPHRQYQHLTPIRAYWHPLEDIIIIGRYPHINFPGYVKDELRTIDFFDADTGELLHQHSESGFNGIASLNKFNITGDTLASGTGTRILIWKPAFTTVTSSNSSKEYDDNDEGSRRLPAPRMKSSSVNSKPSKSKKKKV</sequence>
<accession>A0AAW2IG59</accession>
<dbReference type="SMART" id="SM00320">
    <property type="entry name" value="WD40"/>
    <property type="match status" value="4"/>
</dbReference>
<dbReference type="Pfam" id="PF00400">
    <property type="entry name" value="WD40"/>
    <property type="match status" value="1"/>
</dbReference>
<keyword evidence="8" id="KW-0234">DNA repair</keyword>
<dbReference type="AlphaFoldDB" id="A0AAW2IG59"/>
<dbReference type="PANTHER" id="PTHR15169">
    <property type="entry name" value="DAMAGE-SPECIFIC DNA BINDING PROTEIN 2"/>
    <property type="match status" value="1"/>
</dbReference>
<comment type="caution">
    <text evidence="12">The sequence shown here is derived from an EMBL/GenBank/DDBJ whole genome shotgun (WGS) entry which is preliminary data.</text>
</comment>
<evidence type="ECO:0000256" key="11">
    <source>
        <dbReference type="SAM" id="MobiDB-lite"/>
    </source>
</evidence>
<dbReference type="GO" id="GO:0005634">
    <property type="term" value="C:nucleus"/>
    <property type="evidence" value="ECO:0007669"/>
    <property type="project" value="UniProtKB-SubCell"/>
</dbReference>
<dbReference type="InterPro" id="IPR036322">
    <property type="entry name" value="WD40_repeat_dom_sf"/>
</dbReference>
<comment type="subcellular location">
    <subcellularLocation>
        <location evidence="1">Nucleus</location>
    </subcellularLocation>
</comment>
<dbReference type="SUPFAM" id="SSF50978">
    <property type="entry name" value="WD40 repeat-like"/>
    <property type="match status" value="1"/>
</dbReference>
<dbReference type="InterPro" id="IPR033312">
    <property type="entry name" value="DDB2"/>
</dbReference>
<dbReference type="GO" id="GO:0009411">
    <property type="term" value="P:response to UV"/>
    <property type="evidence" value="ECO:0007669"/>
    <property type="project" value="TreeGrafter"/>
</dbReference>
<evidence type="ECO:0000256" key="9">
    <source>
        <dbReference type="ARBA" id="ARBA00023242"/>
    </source>
</evidence>
<evidence type="ECO:0000256" key="8">
    <source>
        <dbReference type="ARBA" id="ARBA00023204"/>
    </source>
</evidence>
<feature type="region of interest" description="Disordered" evidence="11">
    <location>
        <begin position="417"/>
        <end position="456"/>
    </location>
</feature>
<evidence type="ECO:0000256" key="1">
    <source>
        <dbReference type="ARBA" id="ARBA00004123"/>
    </source>
</evidence>
<keyword evidence="6" id="KW-0833">Ubl conjugation pathway</keyword>
<dbReference type="GO" id="GO:0080008">
    <property type="term" value="C:Cul4-RING E3 ubiquitin ligase complex"/>
    <property type="evidence" value="ECO:0007669"/>
    <property type="project" value="InterPro"/>
</dbReference>
<comment type="similarity">
    <text evidence="2">Belongs to the WD repeat DDB2/WDR76 family.</text>
</comment>
<evidence type="ECO:0000256" key="7">
    <source>
        <dbReference type="ARBA" id="ARBA00023125"/>
    </source>
</evidence>
<gene>
    <name evidence="12" type="ORF">PYX00_001938</name>
</gene>
<name>A0AAW2IG59_9NEOP</name>
<keyword evidence="9" id="KW-0539">Nucleus</keyword>
<organism evidence="12">
    <name type="scientific">Menopon gallinae</name>
    <name type="common">poultry shaft louse</name>
    <dbReference type="NCBI Taxonomy" id="328185"/>
    <lineage>
        <taxon>Eukaryota</taxon>
        <taxon>Metazoa</taxon>
        <taxon>Ecdysozoa</taxon>
        <taxon>Arthropoda</taxon>
        <taxon>Hexapoda</taxon>
        <taxon>Insecta</taxon>
        <taxon>Pterygota</taxon>
        <taxon>Neoptera</taxon>
        <taxon>Paraneoptera</taxon>
        <taxon>Psocodea</taxon>
        <taxon>Troctomorpha</taxon>
        <taxon>Phthiraptera</taxon>
        <taxon>Amblycera</taxon>
        <taxon>Menoponidae</taxon>
        <taxon>Menopon</taxon>
    </lineage>
</organism>
<proteinExistence type="inferred from homology"/>
<keyword evidence="3" id="KW-0853">WD repeat</keyword>
<dbReference type="GO" id="GO:0003684">
    <property type="term" value="F:damaged DNA binding"/>
    <property type="evidence" value="ECO:0007669"/>
    <property type="project" value="InterPro"/>
</dbReference>
<dbReference type="GO" id="GO:0006281">
    <property type="term" value="P:DNA repair"/>
    <property type="evidence" value="ECO:0007669"/>
    <property type="project" value="UniProtKB-KW"/>
</dbReference>
<evidence type="ECO:0000256" key="2">
    <source>
        <dbReference type="ARBA" id="ARBA00005434"/>
    </source>
</evidence>
<evidence type="ECO:0000256" key="6">
    <source>
        <dbReference type="ARBA" id="ARBA00022786"/>
    </source>
</evidence>
<dbReference type="InterPro" id="IPR001680">
    <property type="entry name" value="WD40_rpt"/>
</dbReference>
<keyword evidence="5" id="KW-0227">DNA damage</keyword>
<evidence type="ECO:0000256" key="10">
    <source>
        <dbReference type="ARBA" id="ARBA00031670"/>
    </source>
</evidence>
<keyword evidence="4" id="KW-0677">Repeat</keyword>
<dbReference type="Gene3D" id="2.130.10.10">
    <property type="entry name" value="YVTN repeat-like/Quinoprotein amine dehydrogenase"/>
    <property type="match status" value="1"/>
</dbReference>
<evidence type="ECO:0000256" key="5">
    <source>
        <dbReference type="ARBA" id="ARBA00022763"/>
    </source>
</evidence>
<protein>
    <recommendedName>
        <fullName evidence="10">Damage-specific DNA-binding protein 2</fullName>
    </recommendedName>
</protein>
<reference evidence="12" key="1">
    <citation type="journal article" date="2024" name="Gigascience">
        <title>Chromosome-level genome of the poultry shaft louse Menopon gallinae provides insight into the host-switching and adaptive evolution of parasitic lice.</title>
        <authorList>
            <person name="Xu Y."/>
            <person name="Ma L."/>
            <person name="Liu S."/>
            <person name="Liang Y."/>
            <person name="Liu Q."/>
            <person name="He Z."/>
            <person name="Tian L."/>
            <person name="Duan Y."/>
            <person name="Cai W."/>
            <person name="Li H."/>
            <person name="Song F."/>
        </authorList>
    </citation>
    <scope>NUCLEOTIDE SEQUENCE</scope>
    <source>
        <strain evidence="12">Cailab_2023a</strain>
    </source>
</reference>